<protein>
    <submittedName>
        <fullName evidence="1">Uncharacterized protein</fullName>
    </submittedName>
</protein>
<dbReference type="AlphaFoldDB" id="A0A2S1SJ49"/>
<evidence type="ECO:0000313" key="2">
    <source>
        <dbReference type="Proteomes" id="UP000244937"/>
    </source>
</evidence>
<dbReference type="KEGG" id="fpal:HYN49_10910"/>
<dbReference type="Proteomes" id="UP000244937">
    <property type="component" value="Chromosome"/>
</dbReference>
<sequence length="159" mass="17564">MKKILFAAVLLAIVSCKKEEKVIEEITPLPVPEEAVSNTECFQAVLKKDTITLSIDYKGSEVPSGKLTYNFFEKDKSDGSISGKMQGDTLFANYIFSAEGQTSQREVAFLKKGDTLTEGYGDITDDGKGNVTFKDKSKLKFDGNTVLHKIACKKESLKY</sequence>
<gene>
    <name evidence="1" type="ORF">HYN49_10910</name>
</gene>
<dbReference type="EMBL" id="CP029187">
    <property type="protein sequence ID" value="AWI26369.1"/>
    <property type="molecule type" value="Genomic_DNA"/>
</dbReference>
<dbReference type="RefSeq" id="WP_108904147.1">
    <property type="nucleotide sequence ID" value="NZ_CP029187.1"/>
</dbReference>
<name>A0A2S1SJ49_9FLAO</name>
<reference evidence="1 2" key="1">
    <citation type="submission" date="2018-05" db="EMBL/GenBank/DDBJ databases">
        <title>Genome sequencing of Flavobacterium sp. HYN0049.</title>
        <authorList>
            <person name="Yi H."/>
            <person name="Baek C."/>
        </authorList>
    </citation>
    <scope>NUCLEOTIDE SEQUENCE [LARGE SCALE GENOMIC DNA]</scope>
    <source>
        <strain evidence="1 2">HYN0049</strain>
    </source>
</reference>
<dbReference type="PROSITE" id="PS51257">
    <property type="entry name" value="PROKAR_LIPOPROTEIN"/>
    <property type="match status" value="1"/>
</dbReference>
<accession>A0A2S1SJ49</accession>
<proteinExistence type="predicted"/>
<keyword evidence="2" id="KW-1185">Reference proteome</keyword>
<dbReference type="OrthoDB" id="794403at2"/>
<organism evidence="1 2">
    <name type="scientific">Flavobacterium pallidum</name>
    <dbReference type="NCBI Taxonomy" id="2172098"/>
    <lineage>
        <taxon>Bacteria</taxon>
        <taxon>Pseudomonadati</taxon>
        <taxon>Bacteroidota</taxon>
        <taxon>Flavobacteriia</taxon>
        <taxon>Flavobacteriales</taxon>
        <taxon>Flavobacteriaceae</taxon>
        <taxon>Flavobacterium</taxon>
    </lineage>
</organism>
<evidence type="ECO:0000313" key="1">
    <source>
        <dbReference type="EMBL" id="AWI26369.1"/>
    </source>
</evidence>